<feature type="region of interest" description="Disordered" evidence="1">
    <location>
        <begin position="209"/>
        <end position="360"/>
    </location>
</feature>
<reference evidence="2 3" key="1">
    <citation type="submission" date="2019-06" db="EMBL/GenBank/DDBJ databases">
        <title>Genome Sequence of the Brown Rot Fungal Pathogen Monilinia fructicola.</title>
        <authorList>
            <person name="De Miccolis Angelini R.M."/>
            <person name="Landi L."/>
            <person name="Abate D."/>
            <person name="Pollastro S."/>
            <person name="Romanazzi G."/>
            <person name="Faretra F."/>
        </authorList>
    </citation>
    <scope>NUCLEOTIDE SEQUENCE [LARGE SCALE GENOMIC DNA]</scope>
    <source>
        <strain evidence="2 3">Mfrc123</strain>
    </source>
</reference>
<feature type="compositionally biased region" description="Polar residues" evidence="1">
    <location>
        <begin position="223"/>
        <end position="234"/>
    </location>
</feature>
<sequence>MNNSTNVERIRAAADVYVRNKLNAGLHPGYLLYVLEAALDINLSYDPLRVELFCNAAVCVLEDMASQGKLEKMTPFLSCNAEREKEQFRRMVAKKFGVDTKEMAAELRTIADALDETLEFQRLIGGRSRIEDTEDRILSRLADLRLRGEKADGLLDDSPRLPPPPQQRPASRDTLRRTTRSINLSGLHNGQSDPRSYGRCTVERLPLGRHYSENGAPNEIARPTSTQPARSRTPQPIRPMTIQPARAMTPQPTPTENFYLRGSNGRHHSQPPYARSPAHTSIVARGSQERRGSRPPPSQRLYEVPDPPETYSLNVPPELDPNPYYRDQAESPSERFSRRDRVPRVATEERRGRRERREET</sequence>
<proteinExistence type="predicted"/>
<name>A0A5M9JQ48_MONFR</name>
<organism evidence="2 3">
    <name type="scientific">Monilinia fructicola</name>
    <name type="common">Brown rot fungus</name>
    <name type="synonym">Ciboria fructicola</name>
    <dbReference type="NCBI Taxonomy" id="38448"/>
    <lineage>
        <taxon>Eukaryota</taxon>
        <taxon>Fungi</taxon>
        <taxon>Dikarya</taxon>
        <taxon>Ascomycota</taxon>
        <taxon>Pezizomycotina</taxon>
        <taxon>Leotiomycetes</taxon>
        <taxon>Helotiales</taxon>
        <taxon>Sclerotiniaceae</taxon>
        <taxon>Monilinia</taxon>
    </lineage>
</organism>
<comment type="caution">
    <text evidence="2">The sequence shown here is derived from an EMBL/GenBank/DDBJ whole genome shotgun (WGS) entry which is preliminary data.</text>
</comment>
<protein>
    <submittedName>
        <fullName evidence="2">Uncharacterized protein</fullName>
    </submittedName>
</protein>
<feature type="compositionally biased region" description="Basic and acidic residues" evidence="1">
    <location>
        <begin position="327"/>
        <end position="360"/>
    </location>
</feature>
<gene>
    <name evidence="2" type="ORF">EYC84_002270</name>
</gene>
<dbReference type="Proteomes" id="UP000322873">
    <property type="component" value="Unassembled WGS sequence"/>
</dbReference>
<accession>A0A5M9JQ48</accession>
<dbReference type="EMBL" id="VICG01000007">
    <property type="protein sequence ID" value="KAA8569932.1"/>
    <property type="molecule type" value="Genomic_DNA"/>
</dbReference>
<dbReference type="AlphaFoldDB" id="A0A5M9JQ48"/>
<evidence type="ECO:0000256" key="1">
    <source>
        <dbReference type="SAM" id="MobiDB-lite"/>
    </source>
</evidence>
<dbReference type="VEuPathDB" id="FungiDB:MFRU_005g00830"/>
<evidence type="ECO:0000313" key="2">
    <source>
        <dbReference type="EMBL" id="KAA8569932.1"/>
    </source>
</evidence>
<keyword evidence="3" id="KW-1185">Reference proteome</keyword>
<evidence type="ECO:0000313" key="3">
    <source>
        <dbReference type="Proteomes" id="UP000322873"/>
    </source>
</evidence>
<feature type="region of interest" description="Disordered" evidence="1">
    <location>
        <begin position="152"/>
        <end position="176"/>
    </location>
</feature>